<name>A0A450U5B6_9GAMM</name>
<dbReference type="AlphaFoldDB" id="A0A450U5B6"/>
<dbReference type="EMBL" id="CAADFJ010000002">
    <property type="protein sequence ID" value="VFJ95388.1"/>
    <property type="molecule type" value="Genomic_DNA"/>
</dbReference>
<keyword evidence="2" id="KW-0472">Membrane</keyword>
<evidence type="ECO:0000256" key="2">
    <source>
        <dbReference type="SAM" id="Phobius"/>
    </source>
</evidence>
<proteinExistence type="predicted"/>
<dbReference type="EMBL" id="CAADFI010000001">
    <property type="protein sequence ID" value="VFJ88163.1"/>
    <property type="molecule type" value="Genomic_DNA"/>
</dbReference>
<evidence type="ECO:0000313" key="5">
    <source>
        <dbReference type="EMBL" id="VFJ95388.1"/>
    </source>
</evidence>
<feature type="region of interest" description="Disordered" evidence="1">
    <location>
        <begin position="43"/>
        <end position="93"/>
    </location>
</feature>
<evidence type="ECO:0000313" key="3">
    <source>
        <dbReference type="EMBL" id="VFJ86356.1"/>
    </source>
</evidence>
<dbReference type="EMBL" id="CAADFG010000001">
    <property type="protein sequence ID" value="VFJ86356.1"/>
    <property type="molecule type" value="Genomic_DNA"/>
</dbReference>
<keyword evidence="2" id="KW-1133">Transmembrane helix</keyword>
<evidence type="ECO:0000256" key="1">
    <source>
        <dbReference type="SAM" id="MobiDB-lite"/>
    </source>
</evidence>
<keyword evidence="2" id="KW-0812">Transmembrane</keyword>
<sequence>MPPPPQRNAMDLKTFDIPTLTLIITAIGVVAAIVAAAMVVVSHRKKPRAWSPEKPPGRWPRPSWPPSPPNGRPPEKQAPPRRTRRTKINASRS</sequence>
<protein>
    <submittedName>
        <fullName evidence="3">Uncharacterized protein</fullName>
    </submittedName>
</protein>
<feature type="transmembrane region" description="Helical" evidence="2">
    <location>
        <begin position="20"/>
        <end position="41"/>
    </location>
</feature>
<feature type="compositionally biased region" description="Pro residues" evidence="1">
    <location>
        <begin position="53"/>
        <end position="72"/>
    </location>
</feature>
<gene>
    <name evidence="3" type="ORF">BECKH772A_GA0070896_1000114</name>
    <name evidence="4" type="ORF">BECKH772B_GA0070898_100015</name>
    <name evidence="5" type="ORF">BECKH772C_GA0070978_1000214</name>
</gene>
<organism evidence="3">
    <name type="scientific">Candidatus Kentrum eta</name>
    <dbReference type="NCBI Taxonomy" id="2126337"/>
    <lineage>
        <taxon>Bacteria</taxon>
        <taxon>Pseudomonadati</taxon>
        <taxon>Pseudomonadota</taxon>
        <taxon>Gammaproteobacteria</taxon>
        <taxon>Candidatus Kentrum</taxon>
    </lineage>
</organism>
<accession>A0A450U5B6</accession>
<evidence type="ECO:0000313" key="4">
    <source>
        <dbReference type="EMBL" id="VFJ88163.1"/>
    </source>
</evidence>
<reference evidence="3" key="1">
    <citation type="submission" date="2019-02" db="EMBL/GenBank/DDBJ databases">
        <authorList>
            <person name="Gruber-Vodicka R. H."/>
            <person name="Seah K. B. B."/>
        </authorList>
    </citation>
    <scope>NUCLEOTIDE SEQUENCE</scope>
    <source>
        <strain evidence="5">BECK_SA2B12</strain>
        <strain evidence="3">BECK_SA2B15</strain>
        <strain evidence="4">BECK_SA2B20</strain>
    </source>
</reference>